<name>A0A0F8ZTJ7_9ZZZZ</name>
<dbReference type="EMBL" id="LAZR01061596">
    <property type="protein sequence ID" value="KKK63266.1"/>
    <property type="molecule type" value="Genomic_DNA"/>
</dbReference>
<dbReference type="AlphaFoldDB" id="A0A0F8ZTJ7"/>
<organism evidence="1">
    <name type="scientific">marine sediment metagenome</name>
    <dbReference type="NCBI Taxonomy" id="412755"/>
    <lineage>
        <taxon>unclassified sequences</taxon>
        <taxon>metagenomes</taxon>
        <taxon>ecological metagenomes</taxon>
    </lineage>
</organism>
<proteinExistence type="predicted"/>
<sequence length="91" mass="10336">MPYPDGNPTLTEQLEEDERRRFYTDDLLREAQDLGRQLDRITKFLRAYYTGDAQTFVNPDNGELVSASYEVRAFAAAILNGPAKPEPEEAP</sequence>
<reference evidence="1" key="1">
    <citation type="journal article" date="2015" name="Nature">
        <title>Complex archaea that bridge the gap between prokaryotes and eukaryotes.</title>
        <authorList>
            <person name="Spang A."/>
            <person name="Saw J.H."/>
            <person name="Jorgensen S.L."/>
            <person name="Zaremba-Niedzwiedzka K."/>
            <person name="Martijn J."/>
            <person name="Lind A.E."/>
            <person name="van Eijk R."/>
            <person name="Schleper C."/>
            <person name="Guy L."/>
            <person name="Ettema T.J."/>
        </authorList>
    </citation>
    <scope>NUCLEOTIDE SEQUENCE</scope>
</reference>
<accession>A0A0F8ZTJ7</accession>
<comment type="caution">
    <text evidence="1">The sequence shown here is derived from an EMBL/GenBank/DDBJ whole genome shotgun (WGS) entry which is preliminary data.</text>
</comment>
<protein>
    <submittedName>
        <fullName evidence="1">Uncharacterized protein</fullName>
    </submittedName>
</protein>
<evidence type="ECO:0000313" key="1">
    <source>
        <dbReference type="EMBL" id="KKK63266.1"/>
    </source>
</evidence>
<gene>
    <name evidence="1" type="ORF">LCGC14_2996030</name>
</gene>